<feature type="compositionally biased region" description="Low complexity" evidence="9">
    <location>
        <begin position="7"/>
        <end position="18"/>
    </location>
</feature>
<dbReference type="PANTHER" id="PTHR13572:SF2">
    <property type="entry name" value="GLYCOPROTEIN ENDO-ALPHA-1,2-MANNOSIDASE-LIKE PROTEIN"/>
    <property type="match status" value="1"/>
</dbReference>
<gene>
    <name evidence="10" type="ORF">QYF61_027887</name>
</gene>
<keyword evidence="6" id="KW-1133">Transmembrane helix</keyword>
<keyword evidence="5" id="KW-0735">Signal-anchor</keyword>
<feature type="compositionally biased region" description="Pro residues" evidence="9">
    <location>
        <begin position="47"/>
        <end position="56"/>
    </location>
</feature>
<dbReference type="PANTHER" id="PTHR13572">
    <property type="entry name" value="ENDO-ALPHA-1,2-MANNOSIDASE"/>
    <property type="match status" value="1"/>
</dbReference>
<evidence type="ECO:0000256" key="5">
    <source>
        <dbReference type="ARBA" id="ARBA00022968"/>
    </source>
</evidence>
<keyword evidence="3" id="KW-0812">Transmembrane</keyword>
<evidence type="ECO:0000256" key="1">
    <source>
        <dbReference type="ARBA" id="ARBA00004323"/>
    </source>
</evidence>
<comment type="caution">
    <text evidence="10">The sequence shown here is derived from an EMBL/GenBank/DDBJ whole genome shotgun (WGS) entry which is preliminary data.</text>
</comment>
<evidence type="ECO:0008006" key="12">
    <source>
        <dbReference type="Google" id="ProtNLM"/>
    </source>
</evidence>
<protein>
    <recommendedName>
        <fullName evidence="12">Mannosidase endo-alpha like</fullName>
    </recommendedName>
</protein>
<keyword evidence="4" id="KW-0378">Hydrolase</keyword>
<evidence type="ECO:0000256" key="8">
    <source>
        <dbReference type="ARBA" id="ARBA00023136"/>
    </source>
</evidence>
<dbReference type="InterPro" id="IPR026071">
    <property type="entry name" value="Glyco_Hydrolase_99"/>
</dbReference>
<evidence type="ECO:0000256" key="4">
    <source>
        <dbReference type="ARBA" id="ARBA00022801"/>
    </source>
</evidence>
<dbReference type="GO" id="GO:0004559">
    <property type="term" value="F:alpha-mannosidase activity"/>
    <property type="evidence" value="ECO:0007669"/>
    <property type="project" value="TreeGrafter"/>
</dbReference>
<sequence>MRPGPPAREGAAGRALGDPGRRLRRAGRCGGAGRAGPRSPCWARPWRPAPPPPGPRPSRYAWYGSPRFAGRYRHRDPRLPASVPRGRLRPPGDIGSSSRPPGRAHGPAPRRRHGQREPRPPKAGGRPRARPGRRPGGPRQARARTSPRAPHRRPALFHAAVGALVLSWHPPGLADKGEPPDSLVPSILDAAHSYTVKVAFHIQPYKGRDDHTVHKNIKDMMDKYRSHLAFSKYKTSTGKSLPLFYIYDSYLTPAESWASLLTPSGSHSLRNTAYNTVFAALLVEEEGHKHDILSAGVGPGYVDTSIRPWNNHNTRNRVNGKYYETALQAALMVRPEIASITSFSKWHEGTQIEKAVPKTTLTHLYLGYLPHHPSVYLELTHRWAEHFSKEKEQWLM</sequence>
<evidence type="ECO:0000313" key="10">
    <source>
        <dbReference type="EMBL" id="KAK4809050.1"/>
    </source>
</evidence>
<keyword evidence="7" id="KW-0333">Golgi apparatus</keyword>
<evidence type="ECO:0000313" key="11">
    <source>
        <dbReference type="Proteomes" id="UP001333110"/>
    </source>
</evidence>
<organism evidence="10 11">
    <name type="scientific">Mycteria americana</name>
    <name type="common">Wood stork</name>
    <dbReference type="NCBI Taxonomy" id="33587"/>
    <lineage>
        <taxon>Eukaryota</taxon>
        <taxon>Metazoa</taxon>
        <taxon>Chordata</taxon>
        <taxon>Craniata</taxon>
        <taxon>Vertebrata</taxon>
        <taxon>Euteleostomi</taxon>
        <taxon>Archelosauria</taxon>
        <taxon>Archosauria</taxon>
        <taxon>Dinosauria</taxon>
        <taxon>Saurischia</taxon>
        <taxon>Theropoda</taxon>
        <taxon>Coelurosauria</taxon>
        <taxon>Aves</taxon>
        <taxon>Neognathae</taxon>
        <taxon>Neoaves</taxon>
        <taxon>Aequornithes</taxon>
        <taxon>Ciconiiformes</taxon>
        <taxon>Ciconiidae</taxon>
        <taxon>Mycteria</taxon>
    </lineage>
</organism>
<dbReference type="AlphaFoldDB" id="A0AAN7N5V4"/>
<accession>A0AAN7N5V4</accession>
<evidence type="ECO:0000256" key="7">
    <source>
        <dbReference type="ARBA" id="ARBA00023034"/>
    </source>
</evidence>
<proteinExistence type="inferred from homology"/>
<evidence type="ECO:0000256" key="3">
    <source>
        <dbReference type="ARBA" id="ARBA00022692"/>
    </source>
</evidence>
<dbReference type="Pfam" id="PF16317">
    <property type="entry name" value="Glyco_hydro_99"/>
    <property type="match status" value="1"/>
</dbReference>
<comment type="subcellular location">
    <subcellularLocation>
        <location evidence="1">Golgi apparatus membrane</location>
        <topology evidence="1">Single-pass type II membrane protein</topology>
    </subcellularLocation>
</comment>
<dbReference type="CDD" id="cd11574">
    <property type="entry name" value="GH99"/>
    <property type="match status" value="1"/>
</dbReference>
<evidence type="ECO:0000256" key="2">
    <source>
        <dbReference type="ARBA" id="ARBA00009559"/>
    </source>
</evidence>
<keyword evidence="11" id="KW-1185">Reference proteome</keyword>
<dbReference type="Proteomes" id="UP001333110">
    <property type="component" value="Unassembled WGS sequence"/>
</dbReference>
<feature type="compositionally biased region" description="Low complexity" evidence="9">
    <location>
        <begin position="35"/>
        <end position="46"/>
    </location>
</feature>
<keyword evidence="8" id="KW-0472">Membrane</keyword>
<dbReference type="Gene3D" id="3.20.20.80">
    <property type="entry name" value="Glycosidases"/>
    <property type="match status" value="2"/>
</dbReference>
<name>A0AAN7N5V4_MYCAM</name>
<dbReference type="GO" id="GO:0000139">
    <property type="term" value="C:Golgi membrane"/>
    <property type="evidence" value="ECO:0007669"/>
    <property type="project" value="UniProtKB-SubCell"/>
</dbReference>
<evidence type="ECO:0000256" key="6">
    <source>
        <dbReference type="ARBA" id="ARBA00022989"/>
    </source>
</evidence>
<dbReference type="EMBL" id="JAUNZN010000023">
    <property type="protein sequence ID" value="KAK4809050.1"/>
    <property type="molecule type" value="Genomic_DNA"/>
</dbReference>
<evidence type="ECO:0000256" key="9">
    <source>
        <dbReference type="SAM" id="MobiDB-lite"/>
    </source>
</evidence>
<feature type="region of interest" description="Disordered" evidence="9">
    <location>
        <begin position="1"/>
        <end position="153"/>
    </location>
</feature>
<comment type="similarity">
    <text evidence="2">Belongs to the glycosyl hydrolase 99 family.</text>
</comment>
<reference evidence="10 11" key="1">
    <citation type="journal article" date="2023" name="J. Hered.">
        <title>Chromosome-level genome of the wood stork (Mycteria americana) provides insight into avian chromosome evolution.</title>
        <authorList>
            <person name="Flamio R. Jr."/>
            <person name="Ramstad K.M."/>
        </authorList>
    </citation>
    <scope>NUCLEOTIDE SEQUENCE [LARGE SCALE GENOMIC DNA]</scope>
    <source>
        <strain evidence="10">JAX WOST 10</strain>
    </source>
</reference>